<feature type="repeat" description="WD" evidence="6">
    <location>
        <begin position="401"/>
        <end position="424"/>
    </location>
</feature>
<organism evidence="7 8">
    <name type="scientific">Mortierella isabellina</name>
    <name type="common">Filamentous fungus</name>
    <name type="synonym">Umbelopsis isabellina</name>
    <dbReference type="NCBI Taxonomy" id="91625"/>
    <lineage>
        <taxon>Eukaryota</taxon>
        <taxon>Fungi</taxon>
        <taxon>Fungi incertae sedis</taxon>
        <taxon>Mucoromycota</taxon>
        <taxon>Mucoromycotina</taxon>
        <taxon>Umbelopsidomycetes</taxon>
        <taxon>Umbelopsidales</taxon>
        <taxon>Umbelopsidaceae</taxon>
        <taxon>Umbelopsis</taxon>
    </lineage>
</organism>
<feature type="repeat" description="WD" evidence="6">
    <location>
        <begin position="433"/>
        <end position="466"/>
    </location>
</feature>
<dbReference type="Proteomes" id="UP000654370">
    <property type="component" value="Unassembled WGS sequence"/>
</dbReference>
<dbReference type="PRINTS" id="PR00320">
    <property type="entry name" value="GPROTEINBRPT"/>
</dbReference>
<protein>
    <recommendedName>
        <fullName evidence="9">WD40 repeat-like protein</fullName>
    </recommendedName>
</protein>
<comment type="pathway">
    <text evidence="1">Protein modification; protein ubiquitination.</text>
</comment>
<evidence type="ECO:0000256" key="3">
    <source>
        <dbReference type="ARBA" id="ARBA00022737"/>
    </source>
</evidence>
<dbReference type="CDD" id="cd00200">
    <property type="entry name" value="WD40"/>
    <property type="match status" value="1"/>
</dbReference>
<dbReference type="InterPro" id="IPR015943">
    <property type="entry name" value="WD40/YVTN_repeat-like_dom_sf"/>
</dbReference>
<dbReference type="InterPro" id="IPR020472">
    <property type="entry name" value="WD40_PAC1"/>
</dbReference>
<dbReference type="PANTHER" id="PTHR22852">
    <property type="entry name" value="LETHAL 2 DENTICLELESS PROTEIN RETINOIC ACID-REGULATED NUCLEAR MATRIX-ASSOCIATED PROTEIN"/>
    <property type="match status" value="1"/>
</dbReference>
<dbReference type="Gene3D" id="2.130.10.10">
    <property type="entry name" value="YVTN repeat-like/Quinoprotein amine dehydrogenase"/>
    <property type="match status" value="2"/>
</dbReference>
<evidence type="ECO:0000256" key="4">
    <source>
        <dbReference type="ARBA" id="ARBA00022786"/>
    </source>
</evidence>
<dbReference type="EMBL" id="JAEPQZ010000001">
    <property type="protein sequence ID" value="KAG2186054.1"/>
    <property type="molecule type" value="Genomic_DNA"/>
</dbReference>
<evidence type="ECO:0008006" key="9">
    <source>
        <dbReference type="Google" id="ProtNLM"/>
    </source>
</evidence>
<dbReference type="SUPFAM" id="SSF50978">
    <property type="entry name" value="WD40 repeat-like"/>
    <property type="match status" value="1"/>
</dbReference>
<evidence type="ECO:0000256" key="2">
    <source>
        <dbReference type="ARBA" id="ARBA00022574"/>
    </source>
</evidence>
<comment type="caution">
    <text evidence="7">The sequence shown here is derived from an EMBL/GenBank/DDBJ whole genome shotgun (WGS) entry which is preliminary data.</text>
</comment>
<keyword evidence="8" id="KW-1185">Reference proteome</keyword>
<dbReference type="PROSITE" id="PS00678">
    <property type="entry name" value="WD_REPEATS_1"/>
    <property type="match status" value="1"/>
</dbReference>
<dbReference type="AlphaFoldDB" id="A0A8H7UP95"/>
<dbReference type="Pfam" id="PF00400">
    <property type="entry name" value="WD40"/>
    <property type="match status" value="5"/>
</dbReference>
<evidence type="ECO:0000256" key="1">
    <source>
        <dbReference type="ARBA" id="ARBA00004906"/>
    </source>
</evidence>
<dbReference type="InterPro" id="IPR019775">
    <property type="entry name" value="WD40_repeat_CS"/>
</dbReference>
<dbReference type="PANTHER" id="PTHR22852:SF0">
    <property type="entry name" value="DENTICLELESS PROTEIN HOMOLOG"/>
    <property type="match status" value="1"/>
</dbReference>
<evidence type="ECO:0000313" key="7">
    <source>
        <dbReference type="EMBL" id="KAG2186054.1"/>
    </source>
</evidence>
<reference evidence="7" key="1">
    <citation type="submission" date="2020-12" db="EMBL/GenBank/DDBJ databases">
        <title>Metabolic potential, ecology and presence of endohyphal bacteria is reflected in genomic diversity of Mucoromycotina.</title>
        <authorList>
            <person name="Muszewska A."/>
            <person name="Okrasinska A."/>
            <person name="Steczkiewicz K."/>
            <person name="Drgas O."/>
            <person name="Orlowska M."/>
            <person name="Perlinska-Lenart U."/>
            <person name="Aleksandrzak-Piekarczyk T."/>
            <person name="Szatraj K."/>
            <person name="Zielenkiewicz U."/>
            <person name="Pilsyk S."/>
            <person name="Malc E."/>
            <person name="Mieczkowski P."/>
            <person name="Kruszewska J.S."/>
            <person name="Biernat P."/>
            <person name="Pawlowska J."/>
        </authorList>
    </citation>
    <scope>NUCLEOTIDE SEQUENCE</scope>
    <source>
        <strain evidence="7">WA0000067209</strain>
    </source>
</reference>
<keyword evidence="4" id="KW-0833">Ubl conjugation pathway</keyword>
<dbReference type="InterPro" id="IPR036322">
    <property type="entry name" value="WD40_repeat_dom_sf"/>
</dbReference>
<comment type="similarity">
    <text evidence="5">Belongs to the WD repeat cdt2 family.</text>
</comment>
<accession>A0A8H7UP95</accession>
<sequence>MLNLGYFKRKAFAINDENIVQSKYTPAIPAFDEPYKPNRQNITDGQTTHNDDWAKYYADINKVNVRKNRLNLENCSWNNHQAIRQRELFDPLSLRRKIHYSGDTFLNLFSTNERYRYRILNADGDPTPPFSCEYNHVKRDGKLLAVADEDGKISILETDKDAYVEHETPRKSFYAHRNAVIDVKWSMDDELLLTASGDRTARLFDTETSECIATMAGHDMTLKCANFHPSNKNLIVTGSKDGMIKLWDTRVCGARNSDTEMAYTAIKTIPYAHDDDRTKKKRRLLNTKSKPQPLERSVTAALFLPHKENIIASSGSYDGKIKFWDCRAGRDAQCVESSAYDGDSVRPRGILNMIIDNAGTRLFALCSDHHIYERNITDIRSSQQRYTNTDFLTGSGFYVQMSISPDDRYLLTGSKDKTAFVWQVGRPQDCHQFTGHDAEVSAVDWCKRDIGQLATCSDDFTVAIWNQDFSEDGY</sequence>
<gene>
    <name evidence="7" type="ORF">INT43_002492</name>
</gene>
<evidence type="ECO:0000256" key="5">
    <source>
        <dbReference type="ARBA" id="ARBA00038344"/>
    </source>
</evidence>
<dbReference type="InterPro" id="IPR001680">
    <property type="entry name" value="WD40_rpt"/>
</dbReference>
<feature type="repeat" description="WD" evidence="6">
    <location>
        <begin position="173"/>
        <end position="214"/>
    </location>
</feature>
<dbReference type="GO" id="GO:0005634">
    <property type="term" value="C:nucleus"/>
    <property type="evidence" value="ECO:0007669"/>
    <property type="project" value="TreeGrafter"/>
</dbReference>
<evidence type="ECO:0000256" key="6">
    <source>
        <dbReference type="PROSITE-ProRule" id="PRU00221"/>
    </source>
</evidence>
<dbReference type="OrthoDB" id="2096344at2759"/>
<keyword evidence="2 6" id="KW-0853">WD repeat</keyword>
<dbReference type="GO" id="GO:0030674">
    <property type="term" value="F:protein-macromolecule adaptor activity"/>
    <property type="evidence" value="ECO:0007669"/>
    <property type="project" value="TreeGrafter"/>
</dbReference>
<dbReference type="PROSITE" id="PS50082">
    <property type="entry name" value="WD_REPEATS_2"/>
    <property type="match status" value="4"/>
</dbReference>
<dbReference type="SMART" id="SM00320">
    <property type="entry name" value="WD40"/>
    <property type="match status" value="6"/>
</dbReference>
<dbReference type="PROSITE" id="PS50294">
    <property type="entry name" value="WD_REPEATS_REGION"/>
    <property type="match status" value="3"/>
</dbReference>
<dbReference type="InterPro" id="IPR051865">
    <property type="entry name" value="WD-repeat_CDT2_adapter"/>
</dbReference>
<dbReference type="GO" id="GO:0043161">
    <property type="term" value="P:proteasome-mediated ubiquitin-dependent protein catabolic process"/>
    <property type="evidence" value="ECO:0007669"/>
    <property type="project" value="TreeGrafter"/>
</dbReference>
<keyword evidence="3" id="KW-0677">Repeat</keyword>
<name>A0A8H7UP95_MORIS</name>
<proteinExistence type="inferred from homology"/>
<feature type="repeat" description="WD" evidence="6">
    <location>
        <begin position="215"/>
        <end position="250"/>
    </location>
</feature>
<evidence type="ECO:0000313" key="8">
    <source>
        <dbReference type="Proteomes" id="UP000654370"/>
    </source>
</evidence>